<dbReference type="Gene3D" id="1.25.70.10">
    <property type="entry name" value="Transcription termination factor 3, mitochondrial"/>
    <property type="match status" value="1"/>
</dbReference>
<evidence type="ECO:0000313" key="2">
    <source>
        <dbReference type="EMBL" id="GHP08271.1"/>
    </source>
</evidence>
<proteinExistence type="predicted"/>
<sequence length="237" mass="25950">MASMATRIRVRAPVRASRAPLRRGGGCGYHFHLCASSSSSFSNPESAEPLSSPPPPEPAQEPSSLPSESVPEPSEGPFNRSVVGTGRLGSRSRSKANEFDPARLRKFLIEEEKWDKVWALDIVDDIIMGRREGVSVEQTKQVFDWLKKYGLPAEDVCNVVARSHALLNTPTTALDELAKHFIKKGVPGGKVAKVFLHHPALVDYTEAPDGKSLVKGKTVAVVDFTNDKLTCSYNRQQ</sequence>
<feature type="region of interest" description="Disordered" evidence="1">
    <location>
        <begin position="37"/>
        <end position="95"/>
    </location>
</feature>
<feature type="compositionally biased region" description="Low complexity" evidence="1">
    <location>
        <begin position="60"/>
        <end position="77"/>
    </location>
</feature>
<accession>A0A830HS40</accession>
<feature type="compositionally biased region" description="Low complexity" evidence="1">
    <location>
        <begin position="37"/>
        <end position="50"/>
    </location>
</feature>
<name>A0A830HS40_9CHLO</name>
<dbReference type="AlphaFoldDB" id="A0A830HS40"/>
<comment type="caution">
    <text evidence="2">The sequence shown here is derived from an EMBL/GenBank/DDBJ whole genome shotgun (WGS) entry which is preliminary data.</text>
</comment>
<evidence type="ECO:0000313" key="3">
    <source>
        <dbReference type="Proteomes" id="UP000660262"/>
    </source>
</evidence>
<keyword evidence="3" id="KW-1185">Reference proteome</keyword>
<reference evidence="2" key="1">
    <citation type="submission" date="2020-10" db="EMBL/GenBank/DDBJ databases">
        <title>Unveiling of a novel bifunctional photoreceptor, Dualchrome1, isolated from a cosmopolitan green alga.</title>
        <authorList>
            <person name="Suzuki S."/>
            <person name="Kawachi M."/>
        </authorList>
    </citation>
    <scope>NUCLEOTIDE SEQUENCE</scope>
    <source>
        <strain evidence="2">NIES 2893</strain>
    </source>
</reference>
<evidence type="ECO:0000256" key="1">
    <source>
        <dbReference type="SAM" id="MobiDB-lite"/>
    </source>
</evidence>
<dbReference type="EMBL" id="BNJQ01000020">
    <property type="protein sequence ID" value="GHP08271.1"/>
    <property type="molecule type" value="Genomic_DNA"/>
</dbReference>
<protein>
    <submittedName>
        <fullName evidence="2">Uncharacterized protein</fullName>
    </submittedName>
</protein>
<organism evidence="2 3">
    <name type="scientific">Pycnococcus provasolii</name>
    <dbReference type="NCBI Taxonomy" id="41880"/>
    <lineage>
        <taxon>Eukaryota</taxon>
        <taxon>Viridiplantae</taxon>
        <taxon>Chlorophyta</taxon>
        <taxon>Pseudoscourfieldiophyceae</taxon>
        <taxon>Pseudoscourfieldiales</taxon>
        <taxon>Pycnococcaceae</taxon>
        <taxon>Pycnococcus</taxon>
    </lineage>
</organism>
<gene>
    <name evidence="2" type="ORF">PPROV_000701200</name>
</gene>
<dbReference type="InterPro" id="IPR038538">
    <property type="entry name" value="MTERF_sf"/>
</dbReference>
<dbReference type="Proteomes" id="UP000660262">
    <property type="component" value="Unassembled WGS sequence"/>
</dbReference>